<evidence type="ECO:0000313" key="7">
    <source>
        <dbReference type="Proteomes" id="UP001180531"/>
    </source>
</evidence>
<reference evidence="6" key="1">
    <citation type="submission" date="2024-05" db="EMBL/GenBank/DDBJ databases">
        <title>30 novel species of actinomycetes from the DSMZ collection.</title>
        <authorList>
            <person name="Nouioui I."/>
        </authorList>
    </citation>
    <scope>NUCLEOTIDE SEQUENCE</scope>
    <source>
        <strain evidence="6">DSM 40473</strain>
    </source>
</reference>
<dbReference type="RefSeq" id="WP_311615212.1">
    <property type="nucleotide sequence ID" value="NZ_JAVRFI010000030.1"/>
</dbReference>
<name>A0ABU2SWL1_9ACTN</name>
<dbReference type="InterPro" id="IPR036388">
    <property type="entry name" value="WH-like_DNA-bd_sf"/>
</dbReference>
<evidence type="ECO:0000256" key="4">
    <source>
        <dbReference type="ARBA" id="ARBA00023163"/>
    </source>
</evidence>
<dbReference type="InterPro" id="IPR005650">
    <property type="entry name" value="BlaI_family"/>
</dbReference>
<sequence>MSAWRGSRGQGLAGHFGPLELAILDVMWSSGELDVSACARRLDGGQAYTTVKTVMERLVVKELLARRKEGRQYVYWPSSTRREVEQRVAAEQVRQVVDGFGDLAVANFVRTVSGDADQLAQVRALLAGIADPSGTGSGMGSGTGSGKDESEGTAGVSA</sequence>
<evidence type="ECO:0000313" key="6">
    <source>
        <dbReference type="EMBL" id="MDT0453388.1"/>
    </source>
</evidence>
<comment type="caution">
    <text evidence="6">The sequence shown here is derived from an EMBL/GenBank/DDBJ whole genome shotgun (WGS) entry which is preliminary data.</text>
</comment>
<organism evidence="6 7">
    <name type="scientific">Streptomyces hesseae</name>
    <dbReference type="NCBI Taxonomy" id="3075519"/>
    <lineage>
        <taxon>Bacteria</taxon>
        <taxon>Bacillati</taxon>
        <taxon>Actinomycetota</taxon>
        <taxon>Actinomycetes</taxon>
        <taxon>Kitasatosporales</taxon>
        <taxon>Streptomycetaceae</taxon>
        <taxon>Streptomyces</taxon>
    </lineage>
</organism>
<evidence type="ECO:0000256" key="3">
    <source>
        <dbReference type="ARBA" id="ARBA00023125"/>
    </source>
</evidence>
<dbReference type="Pfam" id="PF03965">
    <property type="entry name" value="Penicillinase_R"/>
    <property type="match status" value="1"/>
</dbReference>
<dbReference type="Proteomes" id="UP001180531">
    <property type="component" value="Unassembled WGS sequence"/>
</dbReference>
<comment type="similarity">
    <text evidence="1">Belongs to the BlaI transcriptional regulatory family.</text>
</comment>
<accession>A0ABU2SWL1</accession>
<dbReference type="InterPro" id="IPR036390">
    <property type="entry name" value="WH_DNA-bd_sf"/>
</dbReference>
<protein>
    <submittedName>
        <fullName evidence="6">BlaI/MecI/CopY family transcriptional regulator</fullName>
    </submittedName>
</protein>
<dbReference type="Gene3D" id="1.10.10.10">
    <property type="entry name" value="Winged helix-like DNA-binding domain superfamily/Winged helix DNA-binding domain"/>
    <property type="match status" value="1"/>
</dbReference>
<feature type="compositionally biased region" description="Gly residues" evidence="5">
    <location>
        <begin position="135"/>
        <end position="145"/>
    </location>
</feature>
<feature type="region of interest" description="Disordered" evidence="5">
    <location>
        <begin position="131"/>
        <end position="158"/>
    </location>
</feature>
<evidence type="ECO:0000256" key="1">
    <source>
        <dbReference type="ARBA" id="ARBA00011046"/>
    </source>
</evidence>
<dbReference type="SUPFAM" id="SSF46785">
    <property type="entry name" value="Winged helix' DNA-binding domain"/>
    <property type="match status" value="1"/>
</dbReference>
<keyword evidence="7" id="KW-1185">Reference proteome</keyword>
<proteinExistence type="inferred from homology"/>
<keyword evidence="2" id="KW-0805">Transcription regulation</keyword>
<evidence type="ECO:0000256" key="5">
    <source>
        <dbReference type="SAM" id="MobiDB-lite"/>
    </source>
</evidence>
<keyword evidence="3" id="KW-0238">DNA-binding</keyword>
<gene>
    <name evidence="6" type="ORF">RM609_30525</name>
</gene>
<keyword evidence="4" id="KW-0804">Transcription</keyword>
<evidence type="ECO:0000256" key="2">
    <source>
        <dbReference type="ARBA" id="ARBA00023015"/>
    </source>
</evidence>
<dbReference type="EMBL" id="JAVRFI010000030">
    <property type="protein sequence ID" value="MDT0453388.1"/>
    <property type="molecule type" value="Genomic_DNA"/>
</dbReference>